<evidence type="ECO:0000256" key="1">
    <source>
        <dbReference type="SAM" id="Coils"/>
    </source>
</evidence>
<reference evidence="4" key="1">
    <citation type="submission" date="2022-11" db="UniProtKB">
        <authorList>
            <consortium name="WormBaseParasite"/>
        </authorList>
    </citation>
    <scope>IDENTIFICATION</scope>
</reference>
<keyword evidence="3" id="KW-1185">Reference proteome</keyword>
<evidence type="ECO:0000256" key="2">
    <source>
        <dbReference type="SAM" id="MobiDB-lite"/>
    </source>
</evidence>
<dbReference type="WBParaSite" id="PDA_v2.g18839.t1">
    <property type="protein sequence ID" value="PDA_v2.g18839.t1"/>
    <property type="gene ID" value="PDA_v2.g18839"/>
</dbReference>
<organism evidence="3 4">
    <name type="scientific">Panagrolaimus davidi</name>
    <dbReference type="NCBI Taxonomy" id="227884"/>
    <lineage>
        <taxon>Eukaryota</taxon>
        <taxon>Metazoa</taxon>
        <taxon>Ecdysozoa</taxon>
        <taxon>Nematoda</taxon>
        <taxon>Chromadorea</taxon>
        <taxon>Rhabditida</taxon>
        <taxon>Tylenchina</taxon>
        <taxon>Panagrolaimomorpha</taxon>
        <taxon>Panagrolaimoidea</taxon>
        <taxon>Panagrolaimidae</taxon>
        <taxon>Panagrolaimus</taxon>
    </lineage>
</organism>
<proteinExistence type="predicted"/>
<dbReference type="AlphaFoldDB" id="A0A914PLJ0"/>
<feature type="region of interest" description="Disordered" evidence="2">
    <location>
        <begin position="175"/>
        <end position="220"/>
    </location>
</feature>
<feature type="compositionally biased region" description="Low complexity" evidence="2">
    <location>
        <begin position="31"/>
        <end position="49"/>
    </location>
</feature>
<feature type="compositionally biased region" description="Low complexity" evidence="2">
    <location>
        <begin position="246"/>
        <end position="258"/>
    </location>
</feature>
<feature type="coiled-coil region" evidence="1">
    <location>
        <begin position="493"/>
        <end position="598"/>
    </location>
</feature>
<feature type="region of interest" description="Disordered" evidence="2">
    <location>
        <begin position="606"/>
        <end position="625"/>
    </location>
</feature>
<feature type="region of interest" description="Disordered" evidence="2">
    <location>
        <begin position="240"/>
        <end position="379"/>
    </location>
</feature>
<evidence type="ECO:0000313" key="4">
    <source>
        <dbReference type="WBParaSite" id="PDA_v2.g18839.t1"/>
    </source>
</evidence>
<dbReference type="Proteomes" id="UP000887578">
    <property type="component" value="Unplaced"/>
</dbReference>
<feature type="compositionally biased region" description="Polar residues" evidence="2">
    <location>
        <begin position="84"/>
        <end position="103"/>
    </location>
</feature>
<feature type="region of interest" description="Disordered" evidence="2">
    <location>
        <begin position="1"/>
        <end position="110"/>
    </location>
</feature>
<feature type="compositionally biased region" description="Polar residues" evidence="2">
    <location>
        <begin position="136"/>
        <end position="149"/>
    </location>
</feature>
<evidence type="ECO:0000313" key="3">
    <source>
        <dbReference type="Proteomes" id="UP000887578"/>
    </source>
</evidence>
<protein>
    <submittedName>
        <fullName evidence="4">Uncharacterized protein</fullName>
    </submittedName>
</protein>
<feature type="compositionally biased region" description="Polar residues" evidence="2">
    <location>
        <begin position="277"/>
        <end position="317"/>
    </location>
</feature>
<feature type="compositionally biased region" description="Basic and acidic residues" evidence="2">
    <location>
        <begin position="357"/>
        <end position="372"/>
    </location>
</feature>
<keyword evidence="1" id="KW-0175">Coiled coil</keyword>
<name>A0A914PLJ0_9BILA</name>
<feature type="compositionally biased region" description="Polar residues" evidence="2">
    <location>
        <begin position="324"/>
        <end position="349"/>
    </location>
</feature>
<feature type="compositionally biased region" description="Polar residues" evidence="2">
    <location>
        <begin position="187"/>
        <end position="203"/>
    </location>
</feature>
<feature type="region of interest" description="Disordered" evidence="2">
    <location>
        <begin position="129"/>
        <end position="149"/>
    </location>
</feature>
<sequence length="625" mass="68862">MADGKRPFLKKGAGLARLRQRSVALNPPRSPAAAAETSSSENSQSSKQSLPLIENLSPITKEPASNIRPTTAETGDSAVRDINVQISPSNHSGSIRNTGTAYNQEPPPKAAAELSSNYSEVCDRTLPPPAAAAAEISSSENAQTSTQSLPLKENLSTKAKKYALIFRPTTAETGDSGVRNIIPQIPPSSDSGSVRSTVTTYNRKSPAKAAAETNVNESEGENLVQQYLQINSTSARLIENHGPELTSGSSSRTNSYTSLDRIQTPPGGDRTKENESPELSSNMSEKIYASSRSKGSTSVGTSAANDASNETENNDSVQVVHDSSGVNKPSRLDSSSQFNGIFNSNNNHSLPPPTQYQHHDDTPLNSKRHDPLCKSSSSSSLLYGHLRKPQSYIRQTARRFGIVSPPKYVLPPRPKPLESPDFVNGLGTPQASSTENNIFCHTPMLSENFVKNEDGKIVQSLAEQLRAVLVCIDVGMDERKLRVKRLKFIYDEKARALQRKEQEMKERMAAEENKLIGGKAKLKLEFDKMKRTDETVKNLQNELKEVKTKHFDTSRKLSDNRTAKNQIEQKLKKTEEELKEAREKAMKWESLNGRLKNELDFERMKKQSLAKRAQPHVFAPSQQQP</sequence>
<accession>A0A914PLJ0</accession>